<evidence type="ECO:0000256" key="2">
    <source>
        <dbReference type="ARBA" id="ARBA00004922"/>
    </source>
</evidence>
<feature type="chain" id="PRO_5041775061" description="Dolichyl-diphosphooligosaccharide--protein glycosyltransferase subunit WBP1" evidence="8">
    <location>
        <begin position="37"/>
        <end position="456"/>
    </location>
</feature>
<keyword evidence="6 8" id="KW-1133">Transmembrane helix</keyword>
<comment type="function">
    <text evidence="8">Subunit of the oligosaccharyl transferase (OST) complex that catalyzes the initial transfer of a defined glycan (Glc(3)Man(9)GlcNAc(2) in eukaryotes) from the lipid carrier dolichol-pyrophosphate to an asparagine residue within an Asn-X-Ser/Thr consensus motif in nascent polypeptide chains, the first step in protein N-glycosylation. N-glycosylation occurs cotranslationally and the complex associates with the Sec61 complex at the channel-forming translocon complex that mediates protein translocation across the endoplasmic reticulum (ER).</text>
</comment>
<keyword evidence="8" id="KW-0732">Signal</keyword>
<proteinExistence type="inferred from homology"/>
<evidence type="ECO:0000256" key="4">
    <source>
        <dbReference type="ARBA" id="ARBA00022692"/>
    </source>
</evidence>
<dbReference type="PANTHER" id="PTHR10830:SF0">
    <property type="entry name" value="DOLICHYL-DIPHOSPHOOLIGOSACCHARIDE--PROTEIN GLYCOSYLTRANSFERASE 48 KDA SUBUNIT"/>
    <property type="match status" value="1"/>
</dbReference>
<comment type="subunit">
    <text evidence="8">Component of the oligosaccharyltransferase (OST) complex.</text>
</comment>
<dbReference type="GO" id="GO:0018279">
    <property type="term" value="P:protein N-linked glycosylation via asparagine"/>
    <property type="evidence" value="ECO:0007669"/>
    <property type="project" value="UniProtKB-UniRule"/>
</dbReference>
<evidence type="ECO:0000313" key="12">
    <source>
        <dbReference type="Proteomes" id="UP001215151"/>
    </source>
</evidence>
<dbReference type="Proteomes" id="UP001215151">
    <property type="component" value="Unassembled WGS sequence"/>
</dbReference>
<reference evidence="11" key="1">
    <citation type="submission" date="2022-11" db="EMBL/GenBank/DDBJ databases">
        <title>Genome Sequence of Cubamyces cubensis.</title>
        <authorList>
            <person name="Buettner E."/>
        </authorList>
    </citation>
    <scope>NUCLEOTIDE SEQUENCE</scope>
    <source>
        <strain evidence="11">MPL-01</strain>
    </source>
</reference>
<accession>A0AAD7X6M3</accession>
<evidence type="ECO:0000256" key="8">
    <source>
        <dbReference type="RuleBase" id="RU361142"/>
    </source>
</evidence>
<comment type="caution">
    <text evidence="11">The sequence shown here is derived from an EMBL/GenBank/DDBJ whole genome shotgun (WGS) entry which is preliminary data.</text>
</comment>
<keyword evidence="12" id="KW-1185">Reference proteome</keyword>
<dbReference type="InterPro" id="IPR055459">
    <property type="entry name" value="OST48_MD"/>
</dbReference>
<dbReference type="PANTHER" id="PTHR10830">
    <property type="entry name" value="DOLICHYL-DIPHOSPHOOLIGOSACCHARIDE--PROTEIN GLYCOSYLTRANSFERASE 48 KDA SUBUNIT"/>
    <property type="match status" value="1"/>
</dbReference>
<evidence type="ECO:0000256" key="1">
    <source>
        <dbReference type="ARBA" id="ARBA00004479"/>
    </source>
</evidence>
<feature type="signal peptide" evidence="8">
    <location>
        <begin position="1"/>
        <end position="36"/>
    </location>
</feature>
<evidence type="ECO:0000256" key="5">
    <source>
        <dbReference type="ARBA" id="ARBA00022824"/>
    </source>
</evidence>
<dbReference type="EMBL" id="JAPEVG010000391">
    <property type="protein sequence ID" value="KAJ8463481.1"/>
    <property type="molecule type" value="Genomic_DNA"/>
</dbReference>
<dbReference type="Pfam" id="PF23358">
    <property type="entry name" value="OST48_MD"/>
    <property type="match status" value="1"/>
</dbReference>
<dbReference type="InterPro" id="IPR055457">
    <property type="entry name" value="OST48_N"/>
</dbReference>
<comment type="pathway">
    <text evidence="2 8">Protein modification; protein glycosylation.</text>
</comment>
<keyword evidence="7 8" id="KW-0472">Membrane</keyword>
<feature type="transmembrane region" description="Helical" evidence="8">
    <location>
        <begin position="419"/>
        <end position="441"/>
    </location>
</feature>
<feature type="domain" description="OST48 middle" evidence="10">
    <location>
        <begin position="300"/>
        <end position="440"/>
    </location>
</feature>
<dbReference type="AlphaFoldDB" id="A0AAD7X6M3"/>
<dbReference type="Pfam" id="PF03345">
    <property type="entry name" value="OST48_N"/>
    <property type="match status" value="1"/>
</dbReference>
<keyword evidence="4 8" id="KW-0812">Transmembrane</keyword>
<dbReference type="GO" id="GO:0008250">
    <property type="term" value="C:oligosaccharyltransferase complex"/>
    <property type="evidence" value="ECO:0007669"/>
    <property type="project" value="TreeGrafter"/>
</dbReference>
<organism evidence="11 12">
    <name type="scientific">Trametes cubensis</name>
    <dbReference type="NCBI Taxonomy" id="1111947"/>
    <lineage>
        <taxon>Eukaryota</taxon>
        <taxon>Fungi</taxon>
        <taxon>Dikarya</taxon>
        <taxon>Basidiomycota</taxon>
        <taxon>Agaricomycotina</taxon>
        <taxon>Agaricomycetes</taxon>
        <taxon>Polyporales</taxon>
        <taxon>Polyporaceae</taxon>
        <taxon>Trametes</taxon>
    </lineage>
</organism>
<sequence>MTIFHRQRSQGMRFLRGLLLPLVALAGFAFARSSTGDSVLVLLDPSLDRDNFSIFFGDLEKQGYKLTFRSPKEAEPQIIKDDVAQFAHVIVFAPDTKSYAADITPQSLVSLLNKNTNLLLALSTKQTPITSLAAEFSLILPPPGTPLISHFPERDTPATIIPVEPPRAQSLVSSNLAPIWFSGVPQALGNNPMLVPFLKAPPQSFASDGDSDSGSDALVEAAEKGGEGLWAGSQLSLVTGFQTLKNARATWVGGIDMFTDEFFNKEVSKGKQSGNRQFARDVTAWTFQESNVLRIDTVEHHRVNETLPRETYTINDRVTYTAYISKFNPELDLWEPYSNIKDMQLEFTMLDPHIRTALPPVPGEPGKYSVTFRVPDRHGVFKFVVDYKRKGSTYLESTTVVPVVPPRHDEYPRFLSAAWPYYAGAISTSAAFVIFVALWLGGDEREPKKGKGAKAE</sequence>
<evidence type="ECO:0000256" key="7">
    <source>
        <dbReference type="ARBA" id="ARBA00023136"/>
    </source>
</evidence>
<comment type="similarity">
    <text evidence="3 8">Belongs to the DDOST 48 kDa subunit family.</text>
</comment>
<protein>
    <recommendedName>
        <fullName evidence="8">Dolichyl-diphosphooligosaccharide--protein glycosyltransferase subunit WBP1</fullName>
        <shortName evidence="8">Oligosaccharyl transferase subunit WBP1</shortName>
    </recommendedName>
</protein>
<comment type="subcellular location">
    <subcellularLocation>
        <location evidence="8">Endoplasmic reticulum membrane</location>
        <topology evidence="8">Single-pass type I membrane protein</topology>
    </subcellularLocation>
    <subcellularLocation>
        <location evidence="1">Membrane</location>
        <topology evidence="1">Single-pass type I membrane protein</topology>
    </subcellularLocation>
</comment>
<dbReference type="InterPro" id="IPR005013">
    <property type="entry name" value="DDOST_48_kDa_subunit"/>
</dbReference>
<evidence type="ECO:0000256" key="3">
    <source>
        <dbReference type="ARBA" id="ARBA00008743"/>
    </source>
</evidence>
<evidence type="ECO:0000313" key="11">
    <source>
        <dbReference type="EMBL" id="KAJ8463481.1"/>
    </source>
</evidence>
<evidence type="ECO:0000259" key="10">
    <source>
        <dbReference type="Pfam" id="PF23358"/>
    </source>
</evidence>
<keyword evidence="5 8" id="KW-0256">Endoplasmic reticulum</keyword>
<name>A0AAD7X6M3_9APHY</name>
<evidence type="ECO:0000256" key="6">
    <source>
        <dbReference type="ARBA" id="ARBA00022989"/>
    </source>
</evidence>
<gene>
    <name evidence="11" type="ORF">ONZ51_g10228</name>
</gene>
<evidence type="ECO:0000259" key="9">
    <source>
        <dbReference type="Pfam" id="PF03345"/>
    </source>
</evidence>
<feature type="domain" description="OST48 N-terminal" evidence="9">
    <location>
        <begin position="39"/>
        <end position="286"/>
    </location>
</feature>